<keyword evidence="5" id="KW-1185">Reference proteome</keyword>
<dbReference type="AlphaFoldDB" id="A0A3S0WXZ0"/>
<evidence type="ECO:0000256" key="2">
    <source>
        <dbReference type="SAM" id="Phobius"/>
    </source>
</evidence>
<feature type="compositionally biased region" description="Low complexity" evidence="1">
    <location>
        <begin position="350"/>
        <end position="360"/>
    </location>
</feature>
<accession>A0A3S0WXZ0</accession>
<organism evidence="4 5">
    <name type="scientific">Dyella choica</name>
    <dbReference type="NCBI Taxonomy" id="1927959"/>
    <lineage>
        <taxon>Bacteria</taxon>
        <taxon>Pseudomonadati</taxon>
        <taxon>Pseudomonadota</taxon>
        <taxon>Gammaproteobacteria</taxon>
        <taxon>Lysobacterales</taxon>
        <taxon>Rhodanobacteraceae</taxon>
        <taxon>Dyella</taxon>
    </lineage>
</organism>
<evidence type="ECO:0000313" key="5">
    <source>
        <dbReference type="Proteomes" id="UP000274358"/>
    </source>
</evidence>
<protein>
    <recommendedName>
        <fullName evidence="3">Zona occludens toxin N-terminal domain-containing protein</fullName>
    </recommendedName>
</protein>
<feature type="region of interest" description="Disordered" evidence="1">
    <location>
        <begin position="325"/>
        <end position="367"/>
    </location>
</feature>
<feature type="compositionally biased region" description="Basic and acidic residues" evidence="1">
    <location>
        <begin position="333"/>
        <end position="349"/>
    </location>
</feature>
<proteinExistence type="predicted"/>
<dbReference type="EMBL" id="RYYV01000002">
    <property type="protein sequence ID" value="RUL78767.1"/>
    <property type="molecule type" value="Genomic_DNA"/>
</dbReference>
<keyword evidence="2" id="KW-0472">Membrane</keyword>
<dbReference type="InterPro" id="IPR027417">
    <property type="entry name" value="P-loop_NTPase"/>
</dbReference>
<dbReference type="Gene3D" id="3.40.50.300">
    <property type="entry name" value="P-loop containing nucleotide triphosphate hydrolases"/>
    <property type="match status" value="1"/>
</dbReference>
<sequence length="397" mass="43584">MPIALFTGLPGAGKTAQLVAEIVRLLEAEPGRPIFAFGINGLKEGLAIPLTEEMLHKWWELPPGSIICIDECQENGSNPEQPISLMPKDRGLPAAWVQKITKVRHYGMDFLLTTQDPANMSAYVRRLVDKHVHTVRKFGTQVIQRFTWGRCIDDPYNRKELKQAVQDVAVLPKQVFELYKSSQLHTMKRRVPLRVYLLPLIVVGGLAAAAAAFVIVQHMRAANIKAVSSAGGSVAASSTEARSASPQADLLRHTDVVKWMTPRVSGLPWTAPMFDKLEVQAQPRLYCVAVDDGRCTCNTEQGTRYDLPLKQCRLVVQNGVYNPFIPPAPADAGSREKQDDADQRGRREAASPPAGHAEAAPLDDGALASEAWKASPIQSAYVPPELEARPVYAPHKP</sequence>
<reference evidence="4 5" key="1">
    <citation type="submission" date="2018-12" db="EMBL/GenBank/DDBJ databases">
        <title>Dyella dinghuensis sp. nov. DHOA06 and Dyella choica sp. nov. 4M-K27, isolated from forest soil.</title>
        <authorList>
            <person name="Qiu L.-H."/>
            <person name="Gao Z.-H."/>
        </authorList>
    </citation>
    <scope>NUCLEOTIDE SEQUENCE [LARGE SCALE GENOMIC DNA]</scope>
    <source>
        <strain evidence="4 5">4M-K27</strain>
    </source>
</reference>
<comment type="caution">
    <text evidence="4">The sequence shown here is derived from an EMBL/GenBank/DDBJ whole genome shotgun (WGS) entry which is preliminary data.</text>
</comment>
<name>A0A3S0WXZ0_9GAMM</name>
<keyword evidence="2" id="KW-1133">Transmembrane helix</keyword>
<evidence type="ECO:0000313" key="4">
    <source>
        <dbReference type="EMBL" id="RUL78767.1"/>
    </source>
</evidence>
<dbReference type="RefSeq" id="WP_126683226.1">
    <property type="nucleotide sequence ID" value="NZ_RYYV01000002.1"/>
</dbReference>
<dbReference type="InterPro" id="IPR008900">
    <property type="entry name" value="Zot_N"/>
</dbReference>
<feature type="region of interest" description="Disordered" evidence="1">
    <location>
        <begin position="378"/>
        <end position="397"/>
    </location>
</feature>
<evidence type="ECO:0000259" key="3">
    <source>
        <dbReference type="Pfam" id="PF05707"/>
    </source>
</evidence>
<feature type="domain" description="Zona occludens toxin N-terminal" evidence="3">
    <location>
        <begin position="3"/>
        <end position="183"/>
    </location>
</feature>
<dbReference type="OrthoDB" id="8809170at2"/>
<gene>
    <name evidence="4" type="ORF">EKH80_02845</name>
</gene>
<dbReference type="Pfam" id="PF05707">
    <property type="entry name" value="Zot"/>
    <property type="match status" value="1"/>
</dbReference>
<dbReference type="Proteomes" id="UP000274358">
    <property type="component" value="Unassembled WGS sequence"/>
</dbReference>
<evidence type="ECO:0000256" key="1">
    <source>
        <dbReference type="SAM" id="MobiDB-lite"/>
    </source>
</evidence>
<dbReference type="SUPFAM" id="SSF52540">
    <property type="entry name" value="P-loop containing nucleoside triphosphate hydrolases"/>
    <property type="match status" value="1"/>
</dbReference>
<keyword evidence="2" id="KW-0812">Transmembrane</keyword>
<feature type="transmembrane region" description="Helical" evidence="2">
    <location>
        <begin position="195"/>
        <end position="216"/>
    </location>
</feature>